<evidence type="ECO:0000256" key="13">
    <source>
        <dbReference type="ARBA" id="ARBA00022839"/>
    </source>
</evidence>
<dbReference type="GO" id="GO:0046872">
    <property type="term" value="F:metal ion binding"/>
    <property type="evidence" value="ECO:0007669"/>
    <property type="project" value="UniProtKB-KW"/>
</dbReference>
<feature type="compositionally biased region" description="Low complexity" evidence="18">
    <location>
        <begin position="533"/>
        <end position="547"/>
    </location>
</feature>
<evidence type="ECO:0000256" key="9">
    <source>
        <dbReference type="ARBA" id="ARBA00022722"/>
    </source>
</evidence>
<evidence type="ECO:0000256" key="17">
    <source>
        <dbReference type="ARBA" id="ARBA00023242"/>
    </source>
</evidence>
<feature type="compositionally biased region" description="Basic and acidic residues" evidence="18">
    <location>
        <begin position="411"/>
        <end position="420"/>
    </location>
</feature>
<proteinExistence type="inferred from homology"/>
<keyword evidence="9" id="KW-0540">Nuclease</keyword>
<evidence type="ECO:0000256" key="15">
    <source>
        <dbReference type="ARBA" id="ARBA00023015"/>
    </source>
</evidence>
<feature type="compositionally biased region" description="Basic residues" evidence="18">
    <location>
        <begin position="95"/>
        <end position="111"/>
    </location>
</feature>
<feature type="compositionally biased region" description="Polar residues" evidence="18">
    <location>
        <begin position="568"/>
        <end position="612"/>
    </location>
</feature>
<dbReference type="InterPro" id="IPR050410">
    <property type="entry name" value="CCR4/nocturin_mRNA_transcr"/>
</dbReference>
<dbReference type="PANTHER" id="PTHR12121:SF100">
    <property type="entry name" value="POLY(A)-SPECIFIC RIBONUCLEASE"/>
    <property type="match status" value="1"/>
</dbReference>
<protein>
    <recommendedName>
        <fullName evidence="6">poly(A)-specific ribonuclease</fullName>
        <ecNumber evidence="6">3.1.13.4</ecNumber>
    </recommendedName>
</protein>
<dbReference type="Proteomes" id="UP000762676">
    <property type="component" value="Unassembled WGS sequence"/>
</dbReference>
<dbReference type="FunFam" id="3.60.10.10:FF:000002">
    <property type="entry name" value="CCR4-NOT transcription complex subunit 6 like"/>
    <property type="match status" value="1"/>
</dbReference>
<dbReference type="EMBL" id="BMAT01004072">
    <property type="protein sequence ID" value="GFR67764.1"/>
    <property type="molecule type" value="Genomic_DNA"/>
</dbReference>
<evidence type="ECO:0000256" key="11">
    <source>
        <dbReference type="ARBA" id="ARBA00022737"/>
    </source>
</evidence>
<dbReference type="PANTHER" id="PTHR12121">
    <property type="entry name" value="CARBON CATABOLITE REPRESSOR PROTEIN 4"/>
    <property type="match status" value="1"/>
</dbReference>
<keyword evidence="12" id="KW-0378">Hydrolase</keyword>
<dbReference type="GO" id="GO:0004535">
    <property type="term" value="F:poly(A)-specific ribonuclease activity"/>
    <property type="evidence" value="ECO:0007669"/>
    <property type="project" value="UniProtKB-EC"/>
</dbReference>
<keyword evidence="13" id="KW-0269">Exonuclease</keyword>
<feature type="compositionally biased region" description="Basic and acidic residues" evidence="18">
    <location>
        <begin position="747"/>
        <end position="760"/>
    </location>
</feature>
<feature type="compositionally biased region" description="Low complexity" evidence="18">
    <location>
        <begin position="112"/>
        <end position="129"/>
    </location>
</feature>
<evidence type="ECO:0000256" key="16">
    <source>
        <dbReference type="ARBA" id="ARBA00023163"/>
    </source>
</evidence>
<keyword evidence="15" id="KW-0805">Transcription regulation</keyword>
<feature type="compositionally biased region" description="Polar residues" evidence="18">
    <location>
        <begin position="395"/>
        <end position="406"/>
    </location>
</feature>
<evidence type="ECO:0000313" key="21">
    <source>
        <dbReference type="Proteomes" id="UP000762676"/>
    </source>
</evidence>
<dbReference type="InterPro" id="IPR036691">
    <property type="entry name" value="Endo/exonu/phosph_ase_sf"/>
</dbReference>
<keyword evidence="8" id="KW-0433">Leucine-rich repeat</keyword>
<comment type="catalytic activity">
    <reaction evidence="1">
        <text>Exonucleolytic cleavage of poly(A) to 5'-AMP.</text>
        <dbReference type="EC" id="3.1.13.4"/>
    </reaction>
</comment>
<feature type="region of interest" description="Disordered" evidence="18">
    <location>
        <begin position="395"/>
        <end position="449"/>
    </location>
</feature>
<feature type="compositionally biased region" description="Polar residues" evidence="18">
    <location>
        <begin position="619"/>
        <end position="634"/>
    </location>
</feature>
<gene>
    <name evidence="20" type="ORF">ElyMa_002007300</name>
</gene>
<keyword evidence="10" id="KW-0479">Metal-binding</keyword>
<dbReference type="Gene3D" id="3.60.10.10">
    <property type="entry name" value="Endonuclease/exonuclease/phosphatase"/>
    <property type="match status" value="1"/>
</dbReference>
<dbReference type="SUPFAM" id="SSF56219">
    <property type="entry name" value="DNase I-like"/>
    <property type="match status" value="1"/>
</dbReference>
<feature type="compositionally biased region" description="Low complexity" evidence="18">
    <location>
        <begin position="78"/>
        <end position="94"/>
    </location>
</feature>
<dbReference type="GO" id="GO:0005634">
    <property type="term" value="C:nucleus"/>
    <property type="evidence" value="ECO:0007669"/>
    <property type="project" value="UniProtKB-SubCell"/>
</dbReference>
<comment type="caution">
    <text evidence="20">The sequence shown here is derived from an EMBL/GenBank/DDBJ whole genome shotgun (WGS) entry which is preliminary data.</text>
</comment>
<evidence type="ECO:0000256" key="3">
    <source>
        <dbReference type="ARBA" id="ARBA00004123"/>
    </source>
</evidence>
<evidence type="ECO:0000256" key="8">
    <source>
        <dbReference type="ARBA" id="ARBA00022614"/>
    </source>
</evidence>
<dbReference type="GO" id="GO:0005737">
    <property type="term" value="C:cytoplasm"/>
    <property type="evidence" value="ECO:0007669"/>
    <property type="project" value="UniProtKB-SubCell"/>
</dbReference>
<evidence type="ECO:0000313" key="20">
    <source>
        <dbReference type="EMBL" id="GFR67764.1"/>
    </source>
</evidence>
<feature type="region of interest" description="Disordered" evidence="18">
    <location>
        <begin position="529"/>
        <end position="664"/>
    </location>
</feature>
<feature type="region of interest" description="Disordered" evidence="18">
    <location>
        <begin position="743"/>
        <end position="774"/>
    </location>
</feature>
<keyword evidence="21" id="KW-1185">Reference proteome</keyword>
<evidence type="ECO:0000259" key="19">
    <source>
        <dbReference type="Pfam" id="PF03372"/>
    </source>
</evidence>
<sequence length="1232" mass="136804">MRENMGKLHDGDRGERGPTVAKREVVSASAHLEVISQESFVWRLEGMSSSNNTTSGHTSSSGACANCQKERTRTTHNMNCNNGNMNNNNCTTNHHNGRSGGRRGKMGRRKQQQQYNNQQQHQVQVSTQQRPTASSGKANTPFVIHLKDTLPGGLASQSRRRQSSLEEQDSDVSRSTDEDQSSTCSSSSGGGRNGGGGRRRGLRGGAFAHNANSALYRNSPSSPRGRGRFSSDLALSHIYGDVESIPEFVPKSQHPHYPHFYHHHYYPHYPQVWPLQPSYYHPSYVVSPLVTSDLLSHEKDSYQRFRSNTQKVKEKSRKNLTALISVIEKAHMKEPTQDIEPNLSQNSISDAKLSGNVLNNVQSASSSSRPHNDADLKRRNMAECDNVELICNDLSASTSSTGSQPTADGPEESHDGHRSAMSESPCTTTDESDQSDKASVASSSDTLSEDLAGELPILDGGEMTPGELQQLAQYTTGVPLMRYDASVPHQHHACPECAAWYSHNQAFQGETYNQRCQLYQTRGLLRSQFRNKSAASTPRSSISSDSDVSSDVEDSSSTSSESSAASSGTDQTSTLEQHPSALSGSTSDMDTTNQGDASKGSSKVSPNQNCKSSVKVVSRYQSTKTGSGNTSVLPSSGSSNVTVSGSKGCGVKHTNSSSRASGSPRQLWDIDVWPTTRRRASRNFAFNYYQRQSQHPHFHFVDHFHSGPAFSDSVYMDLTGLDVTIEVTYHNQQENYSQVFSQVQRQVDSRGSEHGSENKRRYTGRQTDSATGNSTAWPYPVHSLFQALYSPTVTAPVQGIQLPLRFNNTVFYPLKADTSPPVQLKKYEMTIPPLRPWIRIGEPDKEVPSAVFTTMCYNVLCDKLCTKTMYGYCPTWALSWDYRKKGIMRDILQGNADLITLQEVETEQYHSMFYPELAQQGYDGIFLPKSRVRTMNLDKEKKAVDGCAIFFRKSKFEKVNEYHVEFNQLATREGASNTDTDMINRVSTKDNIAIVAVLRTKPGAYENSPVPAPKGLSQLLMVSTAHIHWDPALPDVKLVQTMMLVEELQKFVREASMQFRPNAPPPSMDAADLCNSMPLILCGDFNSLPDSGVYEYLSKGRLDTLHQDFEGQNYQVFMKDRHDNGVISHNFKLTSAYKDVIPFTNYTFDFKGIIDYIFYSDAHLRLHGVMGLQDEEWFRVNKIVGCPHPYVPSDHFPLFAQFSLPAQPSHPALSQGSSQGIIPSNMQHRGPR</sequence>
<dbReference type="AlphaFoldDB" id="A0AAV4F459"/>
<keyword evidence="17" id="KW-0539">Nucleus</keyword>
<dbReference type="InterPro" id="IPR005135">
    <property type="entry name" value="Endo/exonuclease/phosphatase"/>
</dbReference>
<evidence type="ECO:0000256" key="4">
    <source>
        <dbReference type="ARBA" id="ARBA00004496"/>
    </source>
</evidence>
<feature type="compositionally biased region" description="Polar residues" evidence="18">
    <location>
        <begin position="653"/>
        <end position="664"/>
    </location>
</feature>
<evidence type="ECO:0000256" key="7">
    <source>
        <dbReference type="ARBA" id="ARBA00022490"/>
    </source>
</evidence>
<keyword evidence="16" id="KW-0804">Transcription</keyword>
<evidence type="ECO:0000256" key="10">
    <source>
        <dbReference type="ARBA" id="ARBA00022723"/>
    </source>
</evidence>
<feature type="compositionally biased region" description="Low complexity" evidence="18">
    <location>
        <begin position="555"/>
        <end position="567"/>
    </location>
</feature>
<reference evidence="20 21" key="1">
    <citation type="journal article" date="2021" name="Elife">
        <title>Chloroplast acquisition without the gene transfer in kleptoplastic sea slugs, Plakobranchus ocellatus.</title>
        <authorList>
            <person name="Maeda T."/>
            <person name="Takahashi S."/>
            <person name="Yoshida T."/>
            <person name="Shimamura S."/>
            <person name="Takaki Y."/>
            <person name="Nagai Y."/>
            <person name="Toyoda A."/>
            <person name="Suzuki Y."/>
            <person name="Arimoto A."/>
            <person name="Ishii H."/>
            <person name="Satoh N."/>
            <person name="Nishiyama T."/>
            <person name="Hasebe M."/>
            <person name="Maruyama T."/>
            <person name="Minagawa J."/>
            <person name="Obokata J."/>
            <person name="Shigenobu S."/>
        </authorList>
    </citation>
    <scope>NUCLEOTIDE SEQUENCE [LARGE SCALE GENOMIC DNA]</scope>
</reference>
<comment type="subcellular location">
    <subcellularLocation>
        <location evidence="4">Cytoplasm</location>
    </subcellularLocation>
    <subcellularLocation>
        <location evidence="3">Nucleus</location>
    </subcellularLocation>
</comment>
<feature type="domain" description="Endonuclease/exonuclease/phosphatase" evidence="19">
    <location>
        <begin position="856"/>
        <end position="1195"/>
    </location>
</feature>
<evidence type="ECO:0000256" key="6">
    <source>
        <dbReference type="ARBA" id="ARBA00012161"/>
    </source>
</evidence>
<comment type="similarity">
    <text evidence="5">Belongs to the CCR4/nocturin family.</text>
</comment>
<evidence type="ECO:0000256" key="18">
    <source>
        <dbReference type="SAM" id="MobiDB-lite"/>
    </source>
</evidence>
<keyword evidence="11" id="KW-0677">Repeat</keyword>
<comment type="cofactor">
    <cofactor evidence="2">
        <name>Mg(2+)</name>
        <dbReference type="ChEBI" id="CHEBI:18420"/>
    </cofactor>
</comment>
<evidence type="ECO:0000256" key="2">
    <source>
        <dbReference type="ARBA" id="ARBA00001946"/>
    </source>
</evidence>
<accession>A0AAV4F459</accession>
<feature type="compositionally biased region" description="Low complexity" evidence="18">
    <location>
        <begin position="635"/>
        <end position="646"/>
    </location>
</feature>
<keyword evidence="7" id="KW-0963">Cytoplasm</keyword>
<feature type="region of interest" description="Disordered" evidence="18">
    <location>
        <begin position="1209"/>
        <end position="1232"/>
    </location>
</feature>
<dbReference type="CDD" id="cd09097">
    <property type="entry name" value="Deadenylase_CCR4"/>
    <property type="match status" value="1"/>
</dbReference>
<evidence type="ECO:0000256" key="14">
    <source>
        <dbReference type="ARBA" id="ARBA00022842"/>
    </source>
</evidence>
<dbReference type="Pfam" id="PF03372">
    <property type="entry name" value="Exo_endo_phos"/>
    <property type="match status" value="1"/>
</dbReference>
<feature type="region of interest" description="Disordered" evidence="18">
    <location>
        <begin position="78"/>
        <end position="204"/>
    </location>
</feature>
<feature type="region of interest" description="Disordered" evidence="18">
    <location>
        <begin position="1"/>
        <end position="20"/>
    </location>
</feature>
<dbReference type="EC" id="3.1.13.4" evidence="6"/>
<evidence type="ECO:0000256" key="1">
    <source>
        <dbReference type="ARBA" id="ARBA00001663"/>
    </source>
</evidence>
<evidence type="ECO:0000256" key="12">
    <source>
        <dbReference type="ARBA" id="ARBA00022801"/>
    </source>
</evidence>
<organism evidence="20 21">
    <name type="scientific">Elysia marginata</name>
    <dbReference type="NCBI Taxonomy" id="1093978"/>
    <lineage>
        <taxon>Eukaryota</taxon>
        <taxon>Metazoa</taxon>
        <taxon>Spiralia</taxon>
        <taxon>Lophotrochozoa</taxon>
        <taxon>Mollusca</taxon>
        <taxon>Gastropoda</taxon>
        <taxon>Heterobranchia</taxon>
        <taxon>Euthyneura</taxon>
        <taxon>Panpulmonata</taxon>
        <taxon>Sacoglossa</taxon>
        <taxon>Placobranchoidea</taxon>
        <taxon>Plakobranchidae</taxon>
        <taxon>Elysia</taxon>
    </lineage>
</organism>
<feature type="compositionally biased region" description="Polar residues" evidence="18">
    <location>
        <begin position="764"/>
        <end position="774"/>
    </location>
</feature>
<evidence type="ECO:0000256" key="5">
    <source>
        <dbReference type="ARBA" id="ARBA00010774"/>
    </source>
</evidence>
<feature type="compositionally biased region" description="Polar residues" evidence="18">
    <location>
        <begin position="1212"/>
        <end position="1232"/>
    </location>
</feature>
<keyword evidence="14" id="KW-0460">Magnesium</keyword>
<name>A0AAV4F459_9GAST</name>